<dbReference type="InParanoid" id="D8QSY5"/>
<gene>
    <name evidence="3" type="ORF">SELMODRAFT_403909</name>
</gene>
<dbReference type="HOGENOM" id="CLU_446500_0_0_1"/>
<proteinExistence type="predicted"/>
<sequence>MAAEDLKLKQSISKLSMDNAFIWFREVEFKLCSKDGGLLWDIVNADLNKPSPPPAEAAEGEIDSHKKELKVFKVHKARAKSLIMRWLDKGDKATIARTDSVAEAWDQLKKLYLEKSFVSKVGLQGKLNQAERMGHPIPTETLAEVALLGLGEEFDVVQSWKFTRDLPTFPEAEKAIREQESVLASRKANTMKRKKESGEPSAFFANKQFNTGTEELDILLKTFQHLIVASNAKLLLHTTEDEAVVDVDEAVEDVDEVNTMEQFETILKNLQQYQLQQQISLLLILNARITQGGSLVTLARRQGDLYFIPHQDTQEVQSLASEANCFLHIVDDYSRKVWAKSKDEVAAFHEKVEAELSVQLKMIRGINEKFNDYISDKGISHQSHAEQCVFLGYEDETKDGYRVWIPTRQNVFIRRTVKLDEKALPKIGTYQEPFEEGKEHSIENIQLVFSSDEDDDSDDENSENSVLPPGIEIPLGNQNAAVPVFPEPNQNDQVVLGNENELPRQEFQLRRSARRWKPNDRYLKQYEANTMTVTGEPNSLDETLQSSHADRWIAGMVDEFRSLLATQTFVLVPQPKHQKVSRPDIVSQYIQDPGLRHCDNMIADMFTKPLEK</sequence>
<evidence type="ECO:0000313" key="4">
    <source>
        <dbReference type="Proteomes" id="UP000001514"/>
    </source>
</evidence>
<keyword evidence="4" id="KW-1185">Reference proteome</keyword>
<dbReference type="Pfam" id="PF14223">
    <property type="entry name" value="Retrotran_gag_2"/>
    <property type="match status" value="1"/>
</dbReference>
<accession>D8QSY5</accession>
<feature type="region of interest" description="Disordered" evidence="1">
    <location>
        <begin position="451"/>
        <end position="473"/>
    </location>
</feature>
<dbReference type="Proteomes" id="UP000001514">
    <property type="component" value="Unassembled WGS sequence"/>
</dbReference>
<protein>
    <recommendedName>
        <fullName evidence="2">Retroviral polymerase SH3-like domain-containing protein</fullName>
    </recommendedName>
</protein>
<feature type="compositionally biased region" description="Acidic residues" evidence="1">
    <location>
        <begin position="451"/>
        <end position="462"/>
    </location>
</feature>
<evidence type="ECO:0000259" key="2">
    <source>
        <dbReference type="Pfam" id="PF25597"/>
    </source>
</evidence>
<dbReference type="Gramene" id="EFJ37019">
    <property type="protein sequence ID" value="EFJ37019"/>
    <property type="gene ID" value="SELMODRAFT_403909"/>
</dbReference>
<evidence type="ECO:0000313" key="3">
    <source>
        <dbReference type="EMBL" id="EFJ37019.1"/>
    </source>
</evidence>
<organism evidence="4">
    <name type="scientific">Selaginella moellendorffii</name>
    <name type="common">Spikemoss</name>
    <dbReference type="NCBI Taxonomy" id="88036"/>
    <lineage>
        <taxon>Eukaryota</taxon>
        <taxon>Viridiplantae</taxon>
        <taxon>Streptophyta</taxon>
        <taxon>Embryophyta</taxon>
        <taxon>Tracheophyta</taxon>
        <taxon>Lycopodiopsida</taxon>
        <taxon>Selaginellales</taxon>
        <taxon>Selaginellaceae</taxon>
        <taxon>Selaginella</taxon>
    </lineage>
</organism>
<feature type="domain" description="Retroviral polymerase SH3-like" evidence="2">
    <location>
        <begin position="382"/>
        <end position="424"/>
    </location>
</feature>
<dbReference type="KEGG" id="smo:SELMODRAFT_403909"/>
<dbReference type="InterPro" id="IPR057670">
    <property type="entry name" value="SH3_retrovirus"/>
</dbReference>
<dbReference type="AlphaFoldDB" id="D8QSY5"/>
<name>D8QSY5_SELML</name>
<dbReference type="EMBL" id="GL377566">
    <property type="protein sequence ID" value="EFJ37019.1"/>
    <property type="molecule type" value="Genomic_DNA"/>
</dbReference>
<evidence type="ECO:0000256" key="1">
    <source>
        <dbReference type="SAM" id="MobiDB-lite"/>
    </source>
</evidence>
<dbReference type="Pfam" id="PF25597">
    <property type="entry name" value="SH3_retrovirus"/>
    <property type="match status" value="1"/>
</dbReference>
<reference evidence="3 4" key="1">
    <citation type="journal article" date="2011" name="Science">
        <title>The Selaginella genome identifies genetic changes associated with the evolution of vascular plants.</title>
        <authorList>
            <person name="Banks J.A."/>
            <person name="Nishiyama T."/>
            <person name="Hasebe M."/>
            <person name="Bowman J.L."/>
            <person name="Gribskov M."/>
            <person name="dePamphilis C."/>
            <person name="Albert V.A."/>
            <person name="Aono N."/>
            <person name="Aoyama T."/>
            <person name="Ambrose B.A."/>
            <person name="Ashton N.W."/>
            <person name="Axtell M.J."/>
            <person name="Barker E."/>
            <person name="Barker M.S."/>
            <person name="Bennetzen J.L."/>
            <person name="Bonawitz N.D."/>
            <person name="Chapple C."/>
            <person name="Cheng C."/>
            <person name="Correa L.G."/>
            <person name="Dacre M."/>
            <person name="DeBarry J."/>
            <person name="Dreyer I."/>
            <person name="Elias M."/>
            <person name="Engstrom E.M."/>
            <person name="Estelle M."/>
            <person name="Feng L."/>
            <person name="Finet C."/>
            <person name="Floyd S.K."/>
            <person name="Frommer W.B."/>
            <person name="Fujita T."/>
            <person name="Gramzow L."/>
            <person name="Gutensohn M."/>
            <person name="Harholt J."/>
            <person name="Hattori M."/>
            <person name="Heyl A."/>
            <person name="Hirai T."/>
            <person name="Hiwatashi Y."/>
            <person name="Ishikawa M."/>
            <person name="Iwata M."/>
            <person name="Karol K.G."/>
            <person name="Koehler B."/>
            <person name="Kolukisaoglu U."/>
            <person name="Kubo M."/>
            <person name="Kurata T."/>
            <person name="Lalonde S."/>
            <person name="Li K."/>
            <person name="Li Y."/>
            <person name="Litt A."/>
            <person name="Lyons E."/>
            <person name="Manning G."/>
            <person name="Maruyama T."/>
            <person name="Michael T.P."/>
            <person name="Mikami K."/>
            <person name="Miyazaki S."/>
            <person name="Morinaga S."/>
            <person name="Murata T."/>
            <person name="Mueller-Roeber B."/>
            <person name="Nelson D.R."/>
            <person name="Obara M."/>
            <person name="Oguri Y."/>
            <person name="Olmstead R.G."/>
            <person name="Onodera N."/>
            <person name="Petersen B.L."/>
            <person name="Pils B."/>
            <person name="Prigge M."/>
            <person name="Rensing S.A."/>
            <person name="Riano-Pachon D.M."/>
            <person name="Roberts A.W."/>
            <person name="Sato Y."/>
            <person name="Scheller H.V."/>
            <person name="Schulz B."/>
            <person name="Schulz C."/>
            <person name="Shakirov E.V."/>
            <person name="Shibagaki N."/>
            <person name="Shinohara N."/>
            <person name="Shippen D.E."/>
            <person name="Soerensen I."/>
            <person name="Sotooka R."/>
            <person name="Sugimoto N."/>
            <person name="Sugita M."/>
            <person name="Sumikawa N."/>
            <person name="Tanurdzic M."/>
            <person name="Theissen G."/>
            <person name="Ulvskov P."/>
            <person name="Wakazuki S."/>
            <person name="Weng J.K."/>
            <person name="Willats W.W."/>
            <person name="Wipf D."/>
            <person name="Wolf P.G."/>
            <person name="Yang L."/>
            <person name="Zimmer A.D."/>
            <person name="Zhu Q."/>
            <person name="Mitros T."/>
            <person name="Hellsten U."/>
            <person name="Loque D."/>
            <person name="Otillar R."/>
            <person name="Salamov A."/>
            <person name="Schmutz J."/>
            <person name="Shapiro H."/>
            <person name="Lindquist E."/>
            <person name="Lucas S."/>
            <person name="Rokhsar D."/>
            <person name="Grigoriev I.V."/>
        </authorList>
    </citation>
    <scope>NUCLEOTIDE SEQUENCE [LARGE SCALE GENOMIC DNA]</scope>
</reference>